<dbReference type="AlphaFoldDB" id="A0A0C3CE83"/>
<feature type="domain" description="Glycosyl hydrolase family 30 TIM-barrel" evidence="6">
    <location>
        <begin position="68"/>
        <end position="404"/>
    </location>
</feature>
<keyword evidence="3 4" id="KW-0378">Hydrolase</keyword>
<dbReference type="HOGENOM" id="CLU_014379_2_0_1"/>
<accession>A0A0C3CE83</accession>
<feature type="signal peptide" evidence="5">
    <location>
        <begin position="1"/>
        <end position="18"/>
    </location>
</feature>
<name>A0A0C3CE83_HEBCY</name>
<dbReference type="STRING" id="686832.A0A0C3CE83"/>
<evidence type="ECO:0000259" key="6">
    <source>
        <dbReference type="Pfam" id="PF02055"/>
    </source>
</evidence>
<reference evidence="7 8" key="1">
    <citation type="submission" date="2014-04" db="EMBL/GenBank/DDBJ databases">
        <authorList>
            <consortium name="DOE Joint Genome Institute"/>
            <person name="Kuo A."/>
            <person name="Gay G."/>
            <person name="Dore J."/>
            <person name="Kohler A."/>
            <person name="Nagy L.G."/>
            <person name="Floudas D."/>
            <person name="Copeland A."/>
            <person name="Barry K.W."/>
            <person name="Cichocki N."/>
            <person name="Veneault-Fourrey C."/>
            <person name="LaButti K."/>
            <person name="Lindquist E.A."/>
            <person name="Lipzen A."/>
            <person name="Lundell T."/>
            <person name="Morin E."/>
            <person name="Murat C."/>
            <person name="Sun H."/>
            <person name="Tunlid A."/>
            <person name="Henrissat B."/>
            <person name="Grigoriev I.V."/>
            <person name="Hibbett D.S."/>
            <person name="Martin F."/>
            <person name="Nordberg H.P."/>
            <person name="Cantor M.N."/>
            <person name="Hua S.X."/>
        </authorList>
    </citation>
    <scope>NUCLEOTIDE SEQUENCE [LARGE SCALE GENOMIC DNA]</scope>
    <source>
        <strain evidence="8">h7</strain>
    </source>
</reference>
<proteinExistence type="inferred from homology"/>
<dbReference type="GO" id="GO:0006680">
    <property type="term" value="P:glucosylceramide catabolic process"/>
    <property type="evidence" value="ECO:0007669"/>
    <property type="project" value="TreeGrafter"/>
</dbReference>
<reference evidence="8" key="2">
    <citation type="submission" date="2015-01" db="EMBL/GenBank/DDBJ databases">
        <title>Evolutionary Origins and Diversification of the Mycorrhizal Mutualists.</title>
        <authorList>
            <consortium name="DOE Joint Genome Institute"/>
            <consortium name="Mycorrhizal Genomics Consortium"/>
            <person name="Kohler A."/>
            <person name="Kuo A."/>
            <person name="Nagy L.G."/>
            <person name="Floudas D."/>
            <person name="Copeland A."/>
            <person name="Barry K.W."/>
            <person name="Cichocki N."/>
            <person name="Veneault-Fourrey C."/>
            <person name="LaButti K."/>
            <person name="Lindquist E.A."/>
            <person name="Lipzen A."/>
            <person name="Lundell T."/>
            <person name="Morin E."/>
            <person name="Murat C."/>
            <person name="Riley R."/>
            <person name="Ohm R."/>
            <person name="Sun H."/>
            <person name="Tunlid A."/>
            <person name="Henrissat B."/>
            <person name="Grigoriev I.V."/>
            <person name="Hibbett D.S."/>
            <person name="Martin F."/>
        </authorList>
    </citation>
    <scope>NUCLEOTIDE SEQUENCE [LARGE SCALE GENOMIC DNA]</scope>
    <source>
        <strain evidence="8">h7</strain>
    </source>
</reference>
<dbReference type="Proteomes" id="UP000053424">
    <property type="component" value="Unassembled WGS sequence"/>
</dbReference>
<evidence type="ECO:0000256" key="3">
    <source>
        <dbReference type="ARBA" id="ARBA00022801"/>
    </source>
</evidence>
<dbReference type="GO" id="GO:0004348">
    <property type="term" value="F:glucosylceramidase activity"/>
    <property type="evidence" value="ECO:0007669"/>
    <property type="project" value="InterPro"/>
</dbReference>
<dbReference type="EMBL" id="KN831779">
    <property type="protein sequence ID" value="KIM41936.1"/>
    <property type="molecule type" value="Genomic_DNA"/>
</dbReference>
<evidence type="ECO:0000313" key="7">
    <source>
        <dbReference type="EMBL" id="KIM41936.1"/>
    </source>
</evidence>
<dbReference type="PANTHER" id="PTHR11069">
    <property type="entry name" value="GLUCOSYLCERAMIDASE"/>
    <property type="match status" value="1"/>
</dbReference>
<evidence type="ECO:0000313" key="8">
    <source>
        <dbReference type="Proteomes" id="UP000053424"/>
    </source>
</evidence>
<comment type="similarity">
    <text evidence="1 4">Belongs to the glycosyl hydrolase 30 family.</text>
</comment>
<keyword evidence="8" id="KW-1185">Reference proteome</keyword>
<dbReference type="GO" id="GO:0016020">
    <property type="term" value="C:membrane"/>
    <property type="evidence" value="ECO:0007669"/>
    <property type="project" value="GOC"/>
</dbReference>
<keyword evidence="2 5" id="KW-0732">Signal</keyword>
<sequence length="516" mass="56555">MRLTLFTLACALIDLGASQQIWDIWQTTWNRTRLFKNLETRPPLQFVTPGAIGSGHIVVSDNVTYQDIVGFGGSLTDSSARLLDDLKTKNSTNYWSLLNYLFSAKEAANAAGLSYLRVPLGASDFAAKAYSYDDINGDTCLKEFDITKAPSYVFSVLLDIISVNQAVKVHLVPWSPPAWMKTGGTMNGGMLKPTMINLYASYLIKSLQGFKRQGIDAYAISIQNEPQYSNPTYPTSTLTAFQEGQIGVALKSLMKANGFPKVKLIGYEHNWSDATVYPVQLMKAAGDAFDGVSFHCYAGSVSQQGDFSKLYPKKEIYFTECSGVRGTDWWNDIKWFMDNVFFGAIENNAKAALMWNLALDAKGEPKYPGTGSCAGPGCRGIVTINANGTWTANQEFYAMAHLSKATIPRDMGGPSGRRIKVAVGGSAGWGLRVGAFVTGRLDSSDWRRYSLVVMNWNDSVGGRNPVDVKTTILFRGLQANYTFPVGLTTLWWYAPPLGASTTIESRGAQSVLQLNQ</sequence>
<gene>
    <name evidence="7" type="ORF">M413DRAFT_27482</name>
</gene>
<organism evidence="7 8">
    <name type="scientific">Hebeloma cylindrosporum</name>
    <dbReference type="NCBI Taxonomy" id="76867"/>
    <lineage>
        <taxon>Eukaryota</taxon>
        <taxon>Fungi</taxon>
        <taxon>Dikarya</taxon>
        <taxon>Basidiomycota</taxon>
        <taxon>Agaricomycotina</taxon>
        <taxon>Agaricomycetes</taxon>
        <taxon>Agaricomycetidae</taxon>
        <taxon>Agaricales</taxon>
        <taxon>Agaricineae</taxon>
        <taxon>Hymenogastraceae</taxon>
        <taxon>Hebeloma</taxon>
    </lineage>
</organism>
<evidence type="ECO:0000256" key="4">
    <source>
        <dbReference type="RuleBase" id="RU361188"/>
    </source>
</evidence>
<evidence type="ECO:0000256" key="1">
    <source>
        <dbReference type="ARBA" id="ARBA00005382"/>
    </source>
</evidence>
<evidence type="ECO:0000256" key="2">
    <source>
        <dbReference type="ARBA" id="ARBA00022729"/>
    </source>
</evidence>
<evidence type="ECO:0000256" key="5">
    <source>
        <dbReference type="SAM" id="SignalP"/>
    </source>
</evidence>
<protein>
    <submittedName>
        <fullName evidence="7">Glycoside hydrolase family 30 protein</fullName>
    </submittedName>
</protein>
<dbReference type="Gene3D" id="2.60.40.1180">
    <property type="entry name" value="Golgi alpha-mannosidase II"/>
    <property type="match status" value="1"/>
</dbReference>
<dbReference type="PANTHER" id="PTHR11069:SF23">
    <property type="entry name" value="LYSOSOMAL ACID GLUCOSYLCERAMIDASE"/>
    <property type="match status" value="1"/>
</dbReference>
<keyword evidence="4" id="KW-0326">Glycosidase</keyword>
<dbReference type="SUPFAM" id="SSF51445">
    <property type="entry name" value="(Trans)glycosidases"/>
    <property type="match status" value="1"/>
</dbReference>
<dbReference type="Gene3D" id="3.20.20.80">
    <property type="entry name" value="Glycosidases"/>
    <property type="match status" value="1"/>
</dbReference>
<dbReference type="Pfam" id="PF02055">
    <property type="entry name" value="Glyco_hydro_30"/>
    <property type="match status" value="1"/>
</dbReference>
<dbReference type="InterPro" id="IPR013780">
    <property type="entry name" value="Glyco_hydro_b"/>
</dbReference>
<dbReference type="InterPro" id="IPR033453">
    <property type="entry name" value="Glyco_hydro_30_TIM-barrel"/>
</dbReference>
<dbReference type="OrthoDB" id="2160638at2759"/>
<feature type="chain" id="PRO_5002162513" evidence="5">
    <location>
        <begin position="19"/>
        <end position="516"/>
    </location>
</feature>
<dbReference type="InterPro" id="IPR001139">
    <property type="entry name" value="Glyco_hydro_30"/>
</dbReference>
<dbReference type="InterPro" id="IPR017853">
    <property type="entry name" value="GH"/>
</dbReference>